<evidence type="ECO:0000256" key="4">
    <source>
        <dbReference type="SAM" id="MobiDB-lite"/>
    </source>
</evidence>
<dbReference type="GO" id="GO:0009295">
    <property type="term" value="C:nucleoid"/>
    <property type="evidence" value="ECO:0007669"/>
    <property type="project" value="TreeGrafter"/>
</dbReference>
<dbReference type="Gene3D" id="2.40.50.140">
    <property type="entry name" value="Nucleic acid-binding proteins"/>
    <property type="match status" value="1"/>
</dbReference>
<dbReference type="AlphaFoldDB" id="A0A8S0XST3"/>
<reference evidence="5 6" key="1">
    <citation type="submission" date="2020-02" db="EMBL/GenBank/DDBJ databases">
        <authorList>
            <person name="Hogendoorn C."/>
        </authorList>
    </citation>
    <scope>NUCLEOTIDE SEQUENCE [LARGE SCALE GENOMIC DNA]</scope>
    <source>
        <strain evidence="5">METHB21</strain>
    </source>
</reference>
<evidence type="ECO:0000313" key="6">
    <source>
        <dbReference type="Proteomes" id="UP000494216"/>
    </source>
</evidence>
<dbReference type="PROSITE" id="PS50935">
    <property type="entry name" value="SSB"/>
    <property type="match status" value="1"/>
</dbReference>
<evidence type="ECO:0000256" key="1">
    <source>
        <dbReference type="ARBA" id="ARBA00023125"/>
    </source>
</evidence>
<keyword evidence="6" id="KW-1185">Reference proteome</keyword>
<evidence type="ECO:0000256" key="2">
    <source>
        <dbReference type="HAMAP-Rule" id="MF_00984"/>
    </source>
</evidence>
<evidence type="ECO:0000256" key="3">
    <source>
        <dbReference type="PIRNR" id="PIRNR002070"/>
    </source>
</evidence>
<dbReference type="SUPFAM" id="SSF50249">
    <property type="entry name" value="Nucleic acid-binding proteins"/>
    <property type="match status" value="1"/>
</dbReference>
<dbReference type="InterPro" id="IPR000424">
    <property type="entry name" value="Primosome_PriB/ssb"/>
</dbReference>
<dbReference type="GO" id="GO:0003697">
    <property type="term" value="F:single-stranded DNA binding"/>
    <property type="evidence" value="ECO:0007669"/>
    <property type="project" value="UniProtKB-UniRule"/>
</dbReference>
<keyword evidence="1 2" id="KW-0238">DNA-binding</keyword>
<dbReference type="InterPro" id="IPR011344">
    <property type="entry name" value="ssDNA-bd"/>
</dbReference>
<dbReference type="RefSeq" id="WP_174625960.1">
    <property type="nucleotide sequence ID" value="NZ_CADCXN010000062.1"/>
</dbReference>
<evidence type="ECO:0000313" key="5">
    <source>
        <dbReference type="EMBL" id="CAA9891072.1"/>
    </source>
</evidence>
<protein>
    <recommendedName>
        <fullName evidence="2 3">Single-stranded DNA-binding protein</fullName>
        <shortName evidence="2">SSB</shortName>
    </recommendedName>
</protein>
<organism evidence="5 6">
    <name type="scientific">Candidatus Methylobacter favarea</name>
    <dbReference type="NCBI Taxonomy" id="2707345"/>
    <lineage>
        <taxon>Bacteria</taxon>
        <taxon>Pseudomonadati</taxon>
        <taxon>Pseudomonadota</taxon>
        <taxon>Gammaproteobacteria</taxon>
        <taxon>Methylococcales</taxon>
        <taxon>Methylococcaceae</taxon>
        <taxon>Methylobacter</taxon>
    </lineage>
</organism>
<proteinExistence type="inferred from homology"/>
<dbReference type="CDD" id="cd04496">
    <property type="entry name" value="SSB_OBF"/>
    <property type="match status" value="1"/>
</dbReference>
<dbReference type="GO" id="GO:0006260">
    <property type="term" value="P:DNA replication"/>
    <property type="evidence" value="ECO:0007669"/>
    <property type="project" value="InterPro"/>
</dbReference>
<dbReference type="InterPro" id="IPR012340">
    <property type="entry name" value="NA-bd_OB-fold"/>
</dbReference>
<gene>
    <name evidence="5" type="ORF">METHB2_330025</name>
</gene>
<comment type="caution">
    <text evidence="5">The sequence shown here is derived from an EMBL/GenBank/DDBJ whole genome shotgun (WGS) entry which is preliminary data.</text>
</comment>
<dbReference type="PIRSF" id="PIRSF002070">
    <property type="entry name" value="SSB"/>
    <property type="match status" value="1"/>
</dbReference>
<dbReference type="NCBIfam" id="TIGR00621">
    <property type="entry name" value="ssb"/>
    <property type="match status" value="1"/>
</dbReference>
<dbReference type="HAMAP" id="MF_00984">
    <property type="entry name" value="SSB"/>
    <property type="match status" value="1"/>
</dbReference>
<comment type="caution">
    <text evidence="2">Lacks conserved residue(s) required for the propagation of feature annotation.</text>
</comment>
<name>A0A8S0XST3_9GAMM</name>
<dbReference type="Pfam" id="PF00436">
    <property type="entry name" value="SSB"/>
    <property type="match status" value="1"/>
</dbReference>
<comment type="subunit">
    <text evidence="2">Homotetramer.</text>
</comment>
<feature type="region of interest" description="Disordered" evidence="4">
    <location>
        <begin position="120"/>
        <end position="141"/>
    </location>
</feature>
<accession>A0A8S0XST3</accession>
<dbReference type="PANTHER" id="PTHR10302:SF0">
    <property type="entry name" value="SINGLE-STRANDED DNA-BINDING PROTEIN, MITOCHONDRIAL"/>
    <property type="match status" value="1"/>
</dbReference>
<dbReference type="PANTHER" id="PTHR10302">
    <property type="entry name" value="SINGLE-STRANDED DNA-BINDING PROTEIN"/>
    <property type="match status" value="1"/>
</dbReference>
<feature type="compositionally biased region" description="Polar residues" evidence="4">
    <location>
        <begin position="132"/>
        <end position="141"/>
    </location>
</feature>
<sequence>MASRGVNKVILVGNLGANPDIRFLANGDRVTVIRLVTGEVWKDQNGTRQERTEWHQVVFYRRLAEIAGELLKKGSKIYVEGSLRTQQWEKDGEKRTTTEVVANDLQILDRAYGHEFAFGNNDKHNYTKPRQNRSYSSARRG</sequence>
<dbReference type="EMBL" id="CADCXN010000062">
    <property type="protein sequence ID" value="CAA9891072.1"/>
    <property type="molecule type" value="Genomic_DNA"/>
</dbReference>
<dbReference type="Proteomes" id="UP000494216">
    <property type="component" value="Unassembled WGS sequence"/>
</dbReference>